<dbReference type="PANTHER" id="PTHR15944">
    <property type="entry name" value="FARNESYLCYSTEINE LYASE"/>
    <property type="match status" value="1"/>
</dbReference>
<evidence type="ECO:0000256" key="2">
    <source>
        <dbReference type="ARBA" id="ARBA00009967"/>
    </source>
</evidence>
<organism evidence="10 11">
    <name type="scientific">Polyrhizophydium stewartii</name>
    <dbReference type="NCBI Taxonomy" id="2732419"/>
    <lineage>
        <taxon>Eukaryota</taxon>
        <taxon>Fungi</taxon>
        <taxon>Fungi incertae sedis</taxon>
        <taxon>Chytridiomycota</taxon>
        <taxon>Chytridiomycota incertae sedis</taxon>
        <taxon>Chytridiomycetes</taxon>
        <taxon>Rhizophydiales</taxon>
        <taxon>Rhizophydiales incertae sedis</taxon>
        <taxon>Polyrhizophydium</taxon>
    </lineage>
</organism>
<dbReference type="Pfam" id="PF07156">
    <property type="entry name" value="Prenylcys_lyase"/>
    <property type="match status" value="1"/>
</dbReference>
<feature type="domain" description="Prenylcysteine lyase" evidence="9">
    <location>
        <begin position="246"/>
        <end position="587"/>
    </location>
</feature>
<evidence type="ECO:0000256" key="6">
    <source>
        <dbReference type="ARBA" id="ARBA00023002"/>
    </source>
</evidence>
<keyword evidence="6" id="KW-0560">Oxidoreductase</keyword>
<evidence type="ECO:0000313" key="10">
    <source>
        <dbReference type="EMBL" id="KAL2915004.1"/>
    </source>
</evidence>
<keyword evidence="3" id="KW-0285">Flavoprotein</keyword>
<evidence type="ECO:0000313" key="11">
    <source>
        <dbReference type="Proteomes" id="UP001527925"/>
    </source>
</evidence>
<gene>
    <name evidence="10" type="ORF">HK105_205548</name>
</gene>
<keyword evidence="7" id="KW-0325">Glycoprotein</keyword>
<evidence type="ECO:0000259" key="9">
    <source>
        <dbReference type="Pfam" id="PF07156"/>
    </source>
</evidence>
<evidence type="ECO:0000256" key="5">
    <source>
        <dbReference type="ARBA" id="ARBA00022827"/>
    </source>
</evidence>
<dbReference type="InterPro" id="IPR010795">
    <property type="entry name" value="Prenylcys_lyase"/>
</dbReference>
<protein>
    <recommendedName>
        <fullName evidence="9">Prenylcysteine lyase domain-containing protein</fullName>
    </recommendedName>
</protein>
<keyword evidence="11" id="KW-1185">Reference proteome</keyword>
<sequence>MLAPTSASMPVAHGQARVLVLALAALSVVTADAAQAPRGSAPAPVDADAGAVPVGGPGSLVVQDDTDSPLALLKHPYVQHVAAETPAGATRSAKQPAPAAGTAAVPRIAVIGAGAAGASFTYFLKRFSAEGRFGADVTVFDRESRIGGRAHVLPLTVDVCDPQPAGKSECRKEDMIIELGASIFAKANAHMVNASREFGLEFVDRSSSTLAKERYASFGVWDGAEWHYLETPPSGSSSPGWGWFGSWVSSFKMLYKYGFFNGPIQASSIARGVARDFIKVYGKLERNERFEDVVDLVNELGVRESVETRADQYMADRKISSAFIQDIFGGITRNTYLQDTDSIRAFGGLIALFSGVDEMYTVKGGNYKVFEGMLAGSDVRLASRVDVVAKTKTPEGKPEFHIELSNGEKHTFDMVVLAAPLPASSIDFRGINLQNFPIFKYVRLYVTVVVGELNPAFFGLQRREEIPITLLTSSPSHESVPFNCMSILRAIDETRVVTKMFSRLPLSEKQLDAMFVSRSQTARHAWERPGSYPLLPPVDDQSWSLKVVVDTDGLYYANSFEGFISTMETETIAGRNVAGLVADRISKRK</sequence>
<evidence type="ECO:0000256" key="8">
    <source>
        <dbReference type="SAM" id="SignalP"/>
    </source>
</evidence>
<keyword evidence="5" id="KW-0274">FAD</keyword>
<evidence type="ECO:0000256" key="7">
    <source>
        <dbReference type="ARBA" id="ARBA00023180"/>
    </source>
</evidence>
<evidence type="ECO:0000256" key="1">
    <source>
        <dbReference type="ARBA" id="ARBA00001974"/>
    </source>
</evidence>
<accession>A0ABR4N6B4</accession>
<evidence type="ECO:0000256" key="3">
    <source>
        <dbReference type="ARBA" id="ARBA00022630"/>
    </source>
</evidence>
<dbReference type="InterPro" id="IPR036188">
    <property type="entry name" value="FAD/NAD-bd_sf"/>
</dbReference>
<feature type="signal peptide" evidence="8">
    <location>
        <begin position="1"/>
        <end position="31"/>
    </location>
</feature>
<dbReference type="Proteomes" id="UP001527925">
    <property type="component" value="Unassembled WGS sequence"/>
</dbReference>
<comment type="similarity">
    <text evidence="2">Belongs to the prenylcysteine oxidase family.</text>
</comment>
<feature type="chain" id="PRO_5047327771" description="Prenylcysteine lyase domain-containing protein" evidence="8">
    <location>
        <begin position="32"/>
        <end position="589"/>
    </location>
</feature>
<dbReference type="EMBL" id="JADGIZ020000028">
    <property type="protein sequence ID" value="KAL2915004.1"/>
    <property type="molecule type" value="Genomic_DNA"/>
</dbReference>
<dbReference type="Gene3D" id="3.50.50.60">
    <property type="entry name" value="FAD/NAD(P)-binding domain"/>
    <property type="match status" value="1"/>
</dbReference>
<name>A0ABR4N6B4_9FUNG</name>
<dbReference type="InterPro" id="IPR017046">
    <property type="entry name" value="Prenylcysteine_Oxase1"/>
</dbReference>
<reference evidence="10 11" key="1">
    <citation type="submission" date="2023-09" db="EMBL/GenBank/DDBJ databases">
        <title>Pangenome analysis of Batrachochytrium dendrobatidis and related Chytrids.</title>
        <authorList>
            <person name="Yacoub M.N."/>
            <person name="Stajich J.E."/>
            <person name="James T.Y."/>
        </authorList>
    </citation>
    <scope>NUCLEOTIDE SEQUENCE [LARGE SCALE GENOMIC DNA]</scope>
    <source>
        <strain evidence="10 11">JEL0888</strain>
    </source>
</reference>
<evidence type="ECO:0000256" key="4">
    <source>
        <dbReference type="ARBA" id="ARBA00022729"/>
    </source>
</evidence>
<dbReference type="PANTHER" id="PTHR15944:SF0">
    <property type="entry name" value="PRENYLCYSTEINE LYASE DOMAIN-CONTAINING PROTEIN"/>
    <property type="match status" value="1"/>
</dbReference>
<comment type="cofactor">
    <cofactor evidence="1">
        <name>FAD</name>
        <dbReference type="ChEBI" id="CHEBI:57692"/>
    </cofactor>
</comment>
<keyword evidence="4 8" id="KW-0732">Signal</keyword>
<proteinExistence type="inferred from homology"/>
<comment type="caution">
    <text evidence="10">The sequence shown here is derived from an EMBL/GenBank/DDBJ whole genome shotgun (WGS) entry which is preliminary data.</text>
</comment>
<dbReference type="SUPFAM" id="SSF51905">
    <property type="entry name" value="FAD/NAD(P)-binding domain"/>
    <property type="match status" value="1"/>
</dbReference>
<dbReference type="Pfam" id="PF13450">
    <property type="entry name" value="NAD_binding_8"/>
    <property type="match status" value="1"/>
</dbReference>